<dbReference type="GO" id="GO:0016485">
    <property type="term" value="P:protein processing"/>
    <property type="evidence" value="ECO:0007669"/>
    <property type="project" value="TreeGrafter"/>
</dbReference>
<dbReference type="PRINTS" id="PR00723">
    <property type="entry name" value="SUBTILISIN"/>
</dbReference>
<feature type="active site" description="Charge relay system" evidence="4 5">
    <location>
        <position position="369"/>
    </location>
</feature>
<name>A0A512DNB0_9PROT</name>
<dbReference type="Gene3D" id="3.40.50.200">
    <property type="entry name" value="Peptidase S8/S53 domain"/>
    <property type="match status" value="1"/>
</dbReference>
<sequence length="443" mass="47978">MSLHYSERYDFGLPNTDDCWHLDPCKDVVISRKSDRRDGDAVPVANVRRVGIDARTVWSQGNRGTGIKVVIFDMGLDLGHPSLSPNIAKVMDLAADFDHRLGGRTPARNAQILNRYNAHGTACAGIVAAVDPSTSSDPRLKNVRVVGVAPEACPVPVRISSNFDIASLIAALDYSREHGDVILMPRYLPLDDETPVLKGKPNSRDLRNAVERLAREKPVVCASGNNGRAELVYPASLDDVIAVGACNDRGYRSTYSQYGKGLTLVAPSNDVPEKHSGLVRLDLDEVNLLKREREELQARLARRPPPAEVPYGIEDLYLGKIPAGDRMGSEEIGLLSIAAPDNLGEFGYNYEPVGDYCDAKGFFGFGGTSAAAAQVAGVIALMLSANDRVKGKPRAIKEMLMLTADKSPHNLHARSPEHFEREFGAGLVNAARAVALAKDYRGS</sequence>
<comment type="caution">
    <text evidence="7">The sequence shown here is derived from an EMBL/GenBank/DDBJ whole genome shotgun (WGS) entry which is preliminary data.</text>
</comment>
<evidence type="ECO:0000313" key="8">
    <source>
        <dbReference type="Proteomes" id="UP000321523"/>
    </source>
</evidence>
<feature type="domain" description="Peptidase S8/S53" evidence="6">
    <location>
        <begin position="64"/>
        <end position="270"/>
    </location>
</feature>
<dbReference type="OrthoDB" id="8390372at2"/>
<protein>
    <recommendedName>
        <fullName evidence="6">Peptidase S8/S53 domain-containing protein</fullName>
    </recommendedName>
</protein>
<organism evidence="7 8">
    <name type="scientific">Skermanella aerolata</name>
    <dbReference type="NCBI Taxonomy" id="393310"/>
    <lineage>
        <taxon>Bacteria</taxon>
        <taxon>Pseudomonadati</taxon>
        <taxon>Pseudomonadota</taxon>
        <taxon>Alphaproteobacteria</taxon>
        <taxon>Rhodospirillales</taxon>
        <taxon>Azospirillaceae</taxon>
        <taxon>Skermanella</taxon>
    </lineage>
</organism>
<keyword evidence="3 5" id="KW-0720">Serine protease</keyword>
<comment type="similarity">
    <text evidence="5">Belongs to the peptidase S8 family.</text>
</comment>
<dbReference type="Pfam" id="PF00082">
    <property type="entry name" value="Peptidase_S8"/>
    <property type="match status" value="2"/>
</dbReference>
<dbReference type="InterPro" id="IPR036852">
    <property type="entry name" value="Peptidase_S8/S53_dom_sf"/>
</dbReference>
<dbReference type="PANTHER" id="PTHR42884">
    <property type="entry name" value="PROPROTEIN CONVERTASE SUBTILISIN/KEXIN-RELATED"/>
    <property type="match status" value="1"/>
</dbReference>
<dbReference type="RefSeq" id="WP_044430797.1">
    <property type="nucleotide sequence ID" value="NZ_BJYZ01000008.1"/>
</dbReference>
<gene>
    <name evidence="7" type="ORF">SAE02_21110</name>
</gene>
<dbReference type="GO" id="GO:0016020">
    <property type="term" value="C:membrane"/>
    <property type="evidence" value="ECO:0007669"/>
    <property type="project" value="TreeGrafter"/>
</dbReference>
<evidence type="ECO:0000256" key="2">
    <source>
        <dbReference type="ARBA" id="ARBA00022801"/>
    </source>
</evidence>
<keyword evidence="1 5" id="KW-0645">Protease</keyword>
<feature type="active site" description="Charge relay system" evidence="4 5">
    <location>
        <position position="119"/>
    </location>
</feature>
<keyword evidence="2 5" id="KW-0378">Hydrolase</keyword>
<evidence type="ECO:0000256" key="4">
    <source>
        <dbReference type="PIRSR" id="PIRSR615500-1"/>
    </source>
</evidence>
<accession>A0A512DNB0</accession>
<feature type="domain" description="Peptidase S8/S53" evidence="6">
    <location>
        <begin position="363"/>
        <end position="426"/>
    </location>
</feature>
<proteinExistence type="inferred from homology"/>
<dbReference type="PROSITE" id="PS51892">
    <property type="entry name" value="SUBTILASE"/>
    <property type="match status" value="1"/>
</dbReference>
<dbReference type="InterPro" id="IPR015500">
    <property type="entry name" value="Peptidase_S8_subtilisin-rel"/>
</dbReference>
<dbReference type="Proteomes" id="UP000321523">
    <property type="component" value="Unassembled WGS sequence"/>
</dbReference>
<evidence type="ECO:0000259" key="6">
    <source>
        <dbReference type="Pfam" id="PF00082"/>
    </source>
</evidence>
<dbReference type="InterPro" id="IPR000209">
    <property type="entry name" value="Peptidase_S8/S53_dom"/>
</dbReference>
<dbReference type="EMBL" id="BJYZ01000008">
    <property type="protein sequence ID" value="GEO37963.1"/>
    <property type="molecule type" value="Genomic_DNA"/>
</dbReference>
<evidence type="ECO:0000313" key="7">
    <source>
        <dbReference type="EMBL" id="GEO37963.1"/>
    </source>
</evidence>
<dbReference type="AlphaFoldDB" id="A0A512DNB0"/>
<dbReference type="PANTHER" id="PTHR42884:SF14">
    <property type="entry name" value="NEUROENDOCRINE CONVERTASE 1"/>
    <property type="match status" value="1"/>
</dbReference>
<evidence type="ECO:0000256" key="1">
    <source>
        <dbReference type="ARBA" id="ARBA00022670"/>
    </source>
</evidence>
<dbReference type="GO" id="GO:0004252">
    <property type="term" value="F:serine-type endopeptidase activity"/>
    <property type="evidence" value="ECO:0007669"/>
    <property type="project" value="UniProtKB-UniRule"/>
</dbReference>
<evidence type="ECO:0000256" key="3">
    <source>
        <dbReference type="ARBA" id="ARBA00022825"/>
    </source>
</evidence>
<feature type="active site" description="Charge relay system" evidence="4 5">
    <location>
        <position position="73"/>
    </location>
</feature>
<keyword evidence="8" id="KW-1185">Reference proteome</keyword>
<dbReference type="SUPFAM" id="SSF52743">
    <property type="entry name" value="Subtilisin-like"/>
    <property type="match status" value="1"/>
</dbReference>
<evidence type="ECO:0000256" key="5">
    <source>
        <dbReference type="PROSITE-ProRule" id="PRU01240"/>
    </source>
</evidence>
<dbReference type="PROSITE" id="PS00137">
    <property type="entry name" value="SUBTILASE_HIS"/>
    <property type="match status" value="1"/>
</dbReference>
<dbReference type="InterPro" id="IPR022398">
    <property type="entry name" value="Peptidase_S8_His-AS"/>
</dbReference>
<reference evidence="7 8" key="1">
    <citation type="submission" date="2019-07" db="EMBL/GenBank/DDBJ databases">
        <title>Whole genome shotgun sequence of Skermanella aerolata NBRC 106429.</title>
        <authorList>
            <person name="Hosoyama A."/>
            <person name="Uohara A."/>
            <person name="Ohji S."/>
            <person name="Ichikawa N."/>
        </authorList>
    </citation>
    <scope>NUCLEOTIDE SEQUENCE [LARGE SCALE GENOMIC DNA]</scope>
    <source>
        <strain evidence="7 8">NBRC 106429</strain>
    </source>
</reference>